<dbReference type="VEuPathDB" id="FungiDB:PPTG_24075"/>
<gene>
    <name evidence="1" type="ORF">PPTG_24075</name>
</gene>
<protein>
    <submittedName>
        <fullName evidence="1">Uncharacterized protein</fullName>
    </submittedName>
</protein>
<dbReference type="Proteomes" id="UP000018817">
    <property type="component" value="Unassembled WGS sequence"/>
</dbReference>
<evidence type="ECO:0000313" key="1">
    <source>
        <dbReference type="EMBL" id="ETN01484.1"/>
    </source>
</evidence>
<evidence type="ECO:0000313" key="2">
    <source>
        <dbReference type="Proteomes" id="UP000018817"/>
    </source>
</evidence>
<dbReference type="RefSeq" id="XP_008913277.1">
    <property type="nucleotide sequence ID" value="XM_008915029.1"/>
</dbReference>
<accession>W2PMK7</accession>
<sequence length="60" mass="6696">MTTKTYLKLLRCVQYLVGSKLVPKNVVCDFEGALIGEIRMTPQNEATWAIKSKGQSGYDT</sequence>
<reference evidence="1 2" key="2">
    <citation type="submission" date="2013-11" db="EMBL/GenBank/DDBJ databases">
        <title>The Genome Sequence of Phytophthora parasitica INRA-310.</title>
        <authorList>
            <consortium name="The Broad Institute Genomics Platform"/>
            <person name="Russ C."/>
            <person name="Tyler B."/>
            <person name="Panabieres F."/>
            <person name="Shan W."/>
            <person name="Tripathy S."/>
            <person name="Grunwald N."/>
            <person name="Machado M."/>
            <person name="Johnson C.S."/>
            <person name="Arredondo F."/>
            <person name="Hong C."/>
            <person name="Coffey M."/>
            <person name="Young S.K."/>
            <person name="Zeng Q."/>
            <person name="Gargeya S."/>
            <person name="Fitzgerald M."/>
            <person name="Abouelleil A."/>
            <person name="Alvarado L."/>
            <person name="Chapman S.B."/>
            <person name="Gainer-Dewar J."/>
            <person name="Goldberg J."/>
            <person name="Griggs A."/>
            <person name="Gujja S."/>
            <person name="Hansen M."/>
            <person name="Howarth C."/>
            <person name="Imamovic A."/>
            <person name="Ireland A."/>
            <person name="Larimer J."/>
            <person name="McCowan C."/>
            <person name="Murphy C."/>
            <person name="Pearson M."/>
            <person name="Poon T.W."/>
            <person name="Priest M."/>
            <person name="Roberts A."/>
            <person name="Saif S."/>
            <person name="Shea T."/>
            <person name="Sykes S."/>
            <person name="Wortman J."/>
            <person name="Nusbaum C."/>
            <person name="Birren B."/>
        </authorList>
    </citation>
    <scope>NUCLEOTIDE SEQUENCE [LARGE SCALE GENOMIC DNA]</scope>
    <source>
        <strain evidence="1 2">INRA-310</strain>
    </source>
</reference>
<reference evidence="2" key="1">
    <citation type="submission" date="2011-12" db="EMBL/GenBank/DDBJ databases">
        <authorList>
            <consortium name="The Broad Institute Genome Sequencing Platform"/>
            <person name="Russ C."/>
            <person name="Tyler B."/>
            <person name="Panabieres F."/>
            <person name="Shan W."/>
            <person name="Tripathy S."/>
            <person name="Grunwald N."/>
            <person name="Machado M."/>
            <person name="Young S.K."/>
            <person name="Zeng Q."/>
            <person name="Gargeya S."/>
            <person name="Fitzgerald M."/>
            <person name="Haas B."/>
            <person name="Abouelleil A."/>
            <person name="Alvarado L."/>
            <person name="Arachchi H.M."/>
            <person name="Berlin A."/>
            <person name="Chapman S.B."/>
            <person name="Gearin G."/>
            <person name="Goldberg J."/>
            <person name="Griggs A."/>
            <person name="Gujja S."/>
            <person name="Hansen M."/>
            <person name="Heiman D."/>
            <person name="Howarth C."/>
            <person name="Larimer J."/>
            <person name="Lui A."/>
            <person name="MacDonald P.J.P."/>
            <person name="McCowen C."/>
            <person name="Montmayeur A."/>
            <person name="Murphy C."/>
            <person name="Neiman D."/>
            <person name="Pearson M."/>
            <person name="Priest M."/>
            <person name="Roberts A."/>
            <person name="Saif S."/>
            <person name="Shea T."/>
            <person name="Sisk P."/>
            <person name="Stolte C."/>
            <person name="Sykes S."/>
            <person name="Wortman J."/>
            <person name="Nusbaum C."/>
            <person name="Birren B."/>
        </authorList>
    </citation>
    <scope>NUCLEOTIDE SEQUENCE [LARGE SCALE GENOMIC DNA]</scope>
    <source>
        <strain evidence="2">INRA-310</strain>
    </source>
</reference>
<organism evidence="1 2">
    <name type="scientific">Phytophthora nicotianae (strain INRA-310)</name>
    <name type="common">Phytophthora parasitica</name>
    <dbReference type="NCBI Taxonomy" id="761204"/>
    <lineage>
        <taxon>Eukaryota</taxon>
        <taxon>Sar</taxon>
        <taxon>Stramenopiles</taxon>
        <taxon>Oomycota</taxon>
        <taxon>Peronosporomycetes</taxon>
        <taxon>Peronosporales</taxon>
        <taxon>Peronosporaceae</taxon>
        <taxon>Phytophthora</taxon>
    </lineage>
</organism>
<name>W2PMK7_PHYN3</name>
<dbReference type="GeneID" id="20192674"/>
<dbReference type="AlphaFoldDB" id="W2PMK7"/>
<dbReference type="EMBL" id="KI669626">
    <property type="protein sequence ID" value="ETN01484.1"/>
    <property type="molecule type" value="Genomic_DNA"/>
</dbReference>
<proteinExistence type="predicted"/>